<dbReference type="Proteomes" id="UP000616785">
    <property type="component" value="Unassembled WGS sequence"/>
</dbReference>
<name>A0AA40XY16_STEMA</name>
<feature type="transmembrane region" description="Helical" evidence="1">
    <location>
        <begin position="46"/>
        <end position="66"/>
    </location>
</feature>
<dbReference type="Pfam" id="PF03703">
    <property type="entry name" value="bPH_2"/>
    <property type="match status" value="1"/>
</dbReference>
<feature type="domain" description="YdbS-like PH" evidence="2">
    <location>
        <begin position="67"/>
        <end position="139"/>
    </location>
</feature>
<evidence type="ECO:0000313" key="3">
    <source>
        <dbReference type="EMBL" id="MBH1638927.1"/>
    </source>
</evidence>
<feature type="transmembrane region" description="Helical" evidence="1">
    <location>
        <begin position="20"/>
        <end position="40"/>
    </location>
</feature>
<sequence>MGYIDNNLVGSEKVLMIAKIHWGVYVGGIAWATIGFLLIVGDAGGAGFLALLIGALLLLRAFIYAASTELAITDRRVIAKFGLVRRQTVELLHSKVEGLTVNQTILGRILDFGTIVVNGTGSGRTPIRGISKPLEFRRTALAEIDSRE</sequence>
<organism evidence="3 4">
    <name type="scientific">Stenotrophomonas maltophilia</name>
    <name type="common">Pseudomonas maltophilia</name>
    <name type="synonym">Xanthomonas maltophilia</name>
    <dbReference type="NCBI Taxonomy" id="40324"/>
    <lineage>
        <taxon>Bacteria</taxon>
        <taxon>Pseudomonadati</taxon>
        <taxon>Pseudomonadota</taxon>
        <taxon>Gammaproteobacteria</taxon>
        <taxon>Lysobacterales</taxon>
        <taxon>Lysobacteraceae</taxon>
        <taxon>Stenotrophomonas</taxon>
        <taxon>Stenotrophomonas maltophilia group</taxon>
    </lineage>
</organism>
<dbReference type="PANTHER" id="PTHR37938:SF1">
    <property type="entry name" value="BLL0215 PROTEIN"/>
    <property type="match status" value="1"/>
</dbReference>
<dbReference type="EMBL" id="JADUNO010000011">
    <property type="protein sequence ID" value="MBH1638927.1"/>
    <property type="molecule type" value="Genomic_DNA"/>
</dbReference>
<keyword evidence="1" id="KW-1133">Transmembrane helix</keyword>
<keyword evidence="1" id="KW-0472">Membrane</keyword>
<dbReference type="PANTHER" id="PTHR37938">
    <property type="entry name" value="BLL0215 PROTEIN"/>
    <property type="match status" value="1"/>
</dbReference>
<gene>
    <name evidence="3" type="ORF">I5U57_05610</name>
</gene>
<proteinExistence type="predicted"/>
<evidence type="ECO:0000259" key="2">
    <source>
        <dbReference type="Pfam" id="PF03703"/>
    </source>
</evidence>
<keyword evidence="1" id="KW-0812">Transmembrane</keyword>
<comment type="caution">
    <text evidence="3">The sequence shown here is derived from an EMBL/GenBank/DDBJ whole genome shotgun (WGS) entry which is preliminary data.</text>
</comment>
<dbReference type="AlphaFoldDB" id="A0AA40XY16"/>
<evidence type="ECO:0000313" key="4">
    <source>
        <dbReference type="Proteomes" id="UP000616785"/>
    </source>
</evidence>
<accession>A0AA40XY16</accession>
<dbReference type="InterPro" id="IPR005182">
    <property type="entry name" value="YdbS-like_PH"/>
</dbReference>
<protein>
    <submittedName>
        <fullName evidence="3">PH domain-containing protein</fullName>
    </submittedName>
</protein>
<reference evidence="3" key="1">
    <citation type="submission" date="2020-11" db="EMBL/GenBank/DDBJ databases">
        <title>Enhanced detection system for hospital associated transmission using whole genome sequencing surveillance.</title>
        <authorList>
            <person name="Harrison L.H."/>
            <person name="Van Tyne D."/>
            <person name="Marsh J.W."/>
            <person name="Griffith M.P."/>
            <person name="Snyder D.J."/>
            <person name="Cooper V.S."/>
            <person name="Mustapha M."/>
        </authorList>
    </citation>
    <scope>NUCLEOTIDE SEQUENCE</scope>
    <source>
        <strain evidence="3">STEN00092</strain>
    </source>
</reference>
<evidence type="ECO:0000256" key="1">
    <source>
        <dbReference type="SAM" id="Phobius"/>
    </source>
</evidence>